<reference evidence="1" key="1">
    <citation type="submission" date="2018-06" db="EMBL/GenBank/DDBJ databases">
        <authorList>
            <person name="Zhirakovskaya E."/>
        </authorList>
    </citation>
    <scope>NUCLEOTIDE SEQUENCE</scope>
</reference>
<organism evidence="1">
    <name type="scientific">hydrothermal vent metagenome</name>
    <dbReference type="NCBI Taxonomy" id="652676"/>
    <lineage>
        <taxon>unclassified sequences</taxon>
        <taxon>metagenomes</taxon>
        <taxon>ecological metagenomes</taxon>
    </lineage>
</organism>
<gene>
    <name evidence="1" type="ORF">MNBD_GAMMA05-776</name>
</gene>
<sequence length="422" mass="45518">MKKQVNLLATAILTVLASSSAQAIQFDGFMTVGAAKIADIDDADKGNVYIGGLGDRGISDDLSFERDTRFGLQISSDITDDMSVVAQILGLGDDGNFNAIIEWAYIDYKITDTASIHAGKIKQPVYLVNDYVEVGYAYPWIRPPQEVYLVNNPLNTVNGIELLLQFPVGPGTLSFQPYLGSNRDDIPNAQGAFFEAENIYGMDVKYSGRGYTAHASNFRCDVKTFGSFAVPDTNNVLGQDLVVNLNGVGNCNVTAVGFNLDLANVIVYAEWTERTTDEELSRAFGDTEAYYLTLGYRFGKFMPHITFASIEGEASTVGIGSNGGAITAPAGNPPLQLGPPGSPTSLNFPVQIQTSVTAGLRYEVNDSAALKVEYQIIDVEQDTAELTAANQGFNYGLFNTDFSRLGPQDKVGIFSVALDVIF</sequence>
<evidence type="ECO:0008006" key="2">
    <source>
        <dbReference type="Google" id="ProtNLM"/>
    </source>
</evidence>
<dbReference type="AlphaFoldDB" id="A0A3B0XCE9"/>
<accession>A0A3B0XCE9</accession>
<name>A0A3B0XCE9_9ZZZZ</name>
<protein>
    <recommendedName>
        <fullName evidence="2">Porin domain-containing protein</fullName>
    </recommendedName>
</protein>
<proteinExistence type="predicted"/>
<evidence type="ECO:0000313" key="1">
    <source>
        <dbReference type="EMBL" id="VAW54286.1"/>
    </source>
</evidence>
<dbReference type="Gene3D" id="2.40.160.10">
    <property type="entry name" value="Porin"/>
    <property type="match status" value="1"/>
</dbReference>
<dbReference type="EMBL" id="UOFE01000039">
    <property type="protein sequence ID" value="VAW54286.1"/>
    <property type="molecule type" value="Genomic_DNA"/>
</dbReference>
<dbReference type="InterPro" id="IPR023614">
    <property type="entry name" value="Porin_dom_sf"/>
</dbReference>
<dbReference type="SUPFAM" id="SSF56935">
    <property type="entry name" value="Porins"/>
    <property type="match status" value="1"/>
</dbReference>